<dbReference type="SUPFAM" id="SSF81452">
    <property type="entry name" value="Cytochrome c oxidase subunit III-like"/>
    <property type="match status" value="1"/>
</dbReference>
<evidence type="ECO:0000256" key="3">
    <source>
        <dbReference type="ARBA" id="ARBA00011700"/>
    </source>
</evidence>
<evidence type="ECO:0000256" key="14">
    <source>
        <dbReference type="ARBA" id="ARBA00031884"/>
    </source>
</evidence>
<dbReference type="InterPro" id="IPR035973">
    <property type="entry name" value="Cyt_c_oxidase_su3-like_sf"/>
</dbReference>
<dbReference type="Pfam" id="PF00510">
    <property type="entry name" value="COX3"/>
    <property type="match status" value="1"/>
</dbReference>
<evidence type="ECO:0000256" key="9">
    <source>
        <dbReference type="ARBA" id="ARBA00022989"/>
    </source>
</evidence>
<dbReference type="InterPro" id="IPR013833">
    <property type="entry name" value="Cyt_c_oxidase_su3_a-hlx"/>
</dbReference>
<evidence type="ECO:0000256" key="5">
    <source>
        <dbReference type="ARBA" id="ARBA00022448"/>
    </source>
</evidence>
<comment type="subcellular location">
    <subcellularLocation>
        <location evidence="1 17">Cell membrane</location>
        <topology evidence="1 17">Multi-pass membrane protein</topology>
    </subcellularLocation>
</comment>
<keyword evidence="11 18" id="KW-0472">Membrane</keyword>
<dbReference type="InterPro" id="IPR024791">
    <property type="entry name" value="Cyt_c/ubiquinol_Oxase_su3"/>
</dbReference>
<evidence type="ECO:0000256" key="17">
    <source>
        <dbReference type="RuleBase" id="RU003376"/>
    </source>
</evidence>
<reference evidence="20" key="1">
    <citation type="submission" date="2022-01" db="EMBL/GenBank/DDBJ databases">
        <title>Pseudomonas sp. nov. isolated from Antarctic regolith.</title>
        <authorList>
            <person name="Novakova D."/>
            <person name="Sedlar K."/>
        </authorList>
    </citation>
    <scope>NUCLEOTIDE SEQUENCE</scope>
    <source>
        <strain evidence="20">P2647</strain>
    </source>
</reference>
<dbReference type="EMBL" id="JAKJXH010000005">
    <property type="protein sequence ID" value="MCF7542028.1"/>
    <property type="molecule type" value="Genomic_DNA"/>
</dbReference>
<feature type="domain" description="Heme-copper oxidase subunit III family profile" evidence="19">
    <location>
        <begin position="35"/>
        <end position="211"/>
    </location>
</feature>
<comment type="function">
    <text evidence="12">Cytochrome bo(3) ubiquinol terminal oxidase is the component of the aerobic respiratory chain of E.coli that predominates when cells are grown at high aeration. Has proton pump activity across the membrane in addition to electron transfer, pumping 2 protons/electron.</text>
</comment>
<evidence type="ECO:0000256" key="6">
    <source>
        <dbReference type="ARBA" id="ARBA00022475"/>
    </source>
</evidence>
<evidence type="ECO:0000256" key="2">
    <source>
        <dbReference type="ARBA" id="ARBA00010581"/>
    </source>
</evidence>
<comment type="subunit">
    <text evidence="3">Heterooctamer of two A chains, two B chains, two C chains and two D chains.</text>
</comment>
<feature type="transmembrane region" description="Helical" evidence="18">
    <location>
        <begin position="143"/>
        <end position="167"/>
    </location>
</feature>
<sequence>MSNLVFDGAKGHDHGHDHEHGHDHGHHDAGEMKIYGFWIYLMTDCILFASIFAIYAVLVNNVAGGPAGHDIFELPYVLGETACLLLSSITYGFAMLAMHKGNKSGVLGWLFVTFLFGLGFIGMEVNEFHLLISEGYGPNRSGFLSAFFTLVGTHGLHVTSGLIWMAIMMYQVSKHGLTGTNQTRLSMLSLFWHFLDVVWICVFTVVYLMGTI</sequence>
<feature type="transmembrane region" description="Helical" evidence="18">
    <location>
        <begin position="106"/>
        <end position="123"/>
    </location>
</feature>
<dbReference type="PANTHER" id="PTHR11403:SF2">
    <property type="entry name" value="CYTOCHROME BO(3) UBIQUINOL OXIDASE SUBUNIT 3"/>
    <property type="match status" value="1"/>
</dbReference>
<evidence type="ECO:0000256" key="18">
    <source>
        <dbReference type="SAM" id="Phobius"/>
    </source>
</evidence>
<accession>A0ABS9I4J3</accession>
<dbReference type="RefSeq" id="WP_237251227.1">
    <property type="nucleotide sequence ID" value="NZ_JAKJXE010000001.1"/>
</dbReference>
<dbReference type="PROSITE" id="PS50253">
    <property type="entry name" value="COX3"/>
    <property type="match status" value="1"/>
</dbReference>
<dbReference type="PANTHER" id="PTHR11403">
    <property type="entry name" value="CYTOCHROME C OXIDASE SUBUNIT III"/>
    <property type="match status" value="1"/>
</dbReference>
<proteinExistence type="inferred from homology"/>
<dbReference type="NCBIfam" id="NF007944">
    <property type="entry name" value="PRK10663.1"/>
    <property type="match status" value="1"/>
</dbReference>
<keyword evidence="7 17" id="KW-0812">Transmembrane</keyword>
<dbReference type="Proteomes" id="UP001162905">
    <property type="component" value="Unassembled WGS sequence"/>
</dbReference>
<evidence type="ECO:0000313" key="20">
    <source>
        <dbReference type="EMBL" id="MCF7542028.1"/>
    </source>
</evidence>
<evidence type="ECO:0000313" key="21">
    <source>
        <dbReference type="Proteomes" id="UP001162905"/>
    </source>
</evidence>
<evidence type="ECO:0000256" key="8">
    <source>
        <dbReference type="ARBA" id="ARBA00022982"/>
    </source>
</evidence>
<organism evidence="20 21">
    <name type="scientific">Pseudomonas petrae</name>
    <dbReference type="NCBI Taxonomy" id="2912190"/>
    <lineage>
        <taxon>Bacteria</taxon>
        <taxon>Pseudomonadati</taxon>
        <taxon>Pseudomonadota</taxon>
        <taxon>Gammaproteobacteria</taxon>
        <taxon>Pseudomonadales</taxon>
        <taxon>Pseudomonadaceae</taxon>
        <taxon>Pseudomonas</taxon>
    </lineage>
</organism>
<feature type="transmembrane region" description="Helical" evidence="18">
    <location>
        <begin position="188"/>
        <end position="209"/>
    </location>
</feature>
<dbReference type="InterPro" id="IPR033946">
    <property type="entry name" value="Ubiquinol_oxase_su3_dom"/>
</dbReference>
<dbReference type="InterPro" id="IPR000298">
    <property type="entry name" value="Cyt_c_oxidase-like_su3"/>
</dbReference>
<dbReference type="InterPro" id="IPR014206">
    <property type="entry name" value="Cyt_c_ubiqinol_oxidase_su3"/>
</dbReference>
<keyword evidence="6" id="KW-1003">Cell membrane</keyword>
<comment type="caution">
    <text evidence="20">The sequence shown here is derived from an EMBL/GenBank/DDBJ whole genome shotgun (WGS) entry which is preliminary data.</text>
</comment>
<keyword evidence="21" id="KW-1185">Reference proteome</keyword>
<dbReference type="Gene3D" id="1.20.120.80">
    <property type="entry name" value="Cytochrome c oxidase, subunit III, four-helix bundle"/>
    <property type="match status" value="1"/>
</dbReference>
<keyword evidence="10" id="KW-0560">Oxidoreductase</keyword>
<evidence type="ECO:0000256" key="11">
    <source>
        <dbReference type="ARBA" id="ARBA00023136"/>
    </source>
</evidence>
<gene>
    <name evidence="20" type="ORF">L4G47_07310</name>
</gene>
<evidence type="ECO:0000256" key="10">
    <source>
        <dbReference type="ARBA" id="ARBA00023002"/>
    </source>
</evidence>
<evidence type="ECO:0000259" key="19">
    <source>
        <dbReference type="PROSITE" id="PS50253"/>
    </source>
</evidence>
<keyword evidence="5" id="KW-0813">Transport</keyword>
<evidence type="ECO:0000256" key="15">
    <source>
        <dbReference type="ARBA" id="ARBA00032189"/>
    </source>
</evidence>
<keyword evidence="9 18" id="KW-1133">Transmembrane helix</keyword>
<feature type="transmembrane region" description="Helical" evidence="18">
    <location>
        <begin position="76"/>
        <end position="94"/>
    </location>
</feature>
<keyword evidence="8" id="KW-0249">Electron transport</keyword>
<evidence type="ECO:0000256" key="7">
    <source>
        <dbReference type="ARBA" id="ARBA00022692"/>
    </source>
</evidence>
<dbReference type="CDD" id="cd02863">
    <property type="entry name" value="Ubiquinol_oxidase_III"/>
    <property type="match status" value="1"/>
</dbReference>
<protein>
    <recommendedName>
        <fullName evidence="4">Cytochrome bo(3) ubiquinol oxidase subunit 3</fullName>
    </recommendedName>
    <alternativeName>
        <fullName evidence="15">Cytochrome o ubiquinol oxidase subunit 3</fullName>
    </alternativeName>
    <alternativeName>
        <fullName evidence="13">Oxidase bo(3) subunit 3</fullName>
    </alternativeName>
    <alternativeName>
        <fullName evidence="16">Ubiquinol oxidase polypeptide III</fullName>
    </alternativeName>
    <alternativeName>
        <fullName evidence="14">Ubiquinol oxidase subunit 3</fullName>
    </alternativeName>
</protein>
<evidence type="ECO:0000256" key="12">
    <source>
        <dbReference type="ARBA" id="ARBA00025694"/>
    </source>
</evidence>
<comment type="similarity">
    <text evidence="2 17">Belongs to the cytochrome c oxidase subunit 3 family.</text>
</comment>
<evidence type="ECO:0000256" key="16">
    <source>
        <dbReference type="ARBA" id="ARBA00032717"/>
    </source>
</evidence>
<dbReference type="NCBIfam" id="TIGR02842">
    <property type="entry name" value="CyoC"/>
    <property type="match status" value="1"/>
</dbReference>
<name>A0ABS9I4J3_9PSED</name>
<evidence type="ECO:0000256" key="13">
    <source>
        <dbReference type="ARBA" id="ARBA00030072"/>
    </source>
</evidence>
<feature type="transmembrane region" description="Helical" evidence="18">
    <location>
        <begin position="37"/>
        <end position="56"/>
    </location>
</feature>
<evidence type="ECO:0000256" key="4">
    <source>
        <dbReference type="ARBA" id="ARBA00014687"/>
    </source>
</evidence>
<evidence type="ECO:0000256" key="1">
    <source>
        <dbReference type="ARBA" id="ARBA00004651"/>
    </source>
</evidence>